<keyword evidence="2" id="KW-0560">Oxidoreductase</keyword>
<comment type="similarity">
    <text evidence="1">Belongs to the short-chain dehydrogenases/reductases (SDR) family.</text>
</comment>
<gene>
    <name evidence="4" type="ORF">FB467_0377</name>
</gene>
<name>A0A542YMN0_9MICO</name>
<protein>
    <submittedName>
        <fullName evidence="4">Short-subunit dehydrogenase</fullName>
    </submittedName>
</protein>
<keyword evidence="5" id="KW-1185">Reference proteome</keyword>
<dbReference type="EMBL" id="VFOP01000001">
    <property type="protein sequence ID" value="TQL49311.1"/>
    <property type="molecule type" value="Genomic_DNA"/>
</dbReference>
<evidence type="ECO:0000256" key="1">
    <source>
        <dbReference type="ARBA" id="ARBA00006484"/>
    </source>
</evidence>
<feature type="region of interest" description="Disordered" evidence="3">
    <location>
        <begin position="55"/>
        <end position="74"/>
    </location>
</feature>
<evidence type="ECO:0000313" key="5">
    <source>
        <dbReference type="Proteomes" id="UP000319516"/>
    </source>
</evidence>
<evidence type="ECO:0000256" key="3">
    <source>
        <dbReference type="SAM" id="MobiDB-lite"/>
    </source>
</evidence>
<dbReference type="PANTHER" id="PTHR44196">
    <property type="entry name" value="DEHYDROGENASE/REDUCTASE SDR FAMILY MEMBER 7B"/>
    <property type="match status" value="1"/>
</dbReference>
<dbReference type="PANTHER" id="PTHR44196:SF1">
    <property type="entry name" value="DEHYDROGENASE_REDUCTASE SDR FAMILY MEMBER 7B"/>
    <property type="match status" value="1"/>
</dbReference>
<proteinExistence type="inferred from homology"/>
<dbReference type="Pfam" id="PF00106">
    <property type="entry name" value="adh_short"/>
    <property type="match status" value="2"/>
</dbReference>
<sequence>MTSASPVPTAVVTGATGGIGEHLVYRLIARGYRVLAVGRSEERLAEVVDLACGAAASQSGGDGPPRGARGADPATGTVVPVIWDQAAKRDVPEPLRSLPEVDVLVHNAAVGDVVAVADTTPESWTEVWEVNVASAGRLTAALLPALRLGAGHVILVNAAPGVTGVPKWSGYVATKAALREFADSLRAEESASGVRVTSVFPPATATDLLERVRTAFGRDYDPATLVAPSSAAAMILSVLDHPRDAYAEELLIGGTGVR</sequence>
<dbReference type="InterPro" id="IPR036291">
    <property type="entry name" value="NAD(P)-bd_dom_sf"/>
</dbReference>
<dbReference type="Proteomes" id="UP000319516">
    <property type="component" value="Unassembled WGS sequence"/>
</dbReference>
<dbReference type="GO" id="GO:0016491">
    <property type="term" value="F:oxidoreductase activity"/>
    <property type="evidence" value="ECO:0007669"/>
    <property type="project" value="UniProtKB-KW"/>
</dbReference>
<dbReference type="InterPro" id="IPR002347">
    <property type="entry name" value="SDR_fam"/>
</dbReference>
<dbReference type="PROSITE" id="PS00061">
    <property type="entry name" value="ADH_SHORT"/>
    <property type="match status" value="1"/>
</dbReference>
<dbReference type="SUPFAM" id="SSF51735">
    <property type="entry name" value="NAD(P)-binding Rossmann-fold domains"/>
    <property type="match status" value="1"/>
</dbReference>
<comment type="caution">
    <text evidence="4">The sequence shown here is derived from an EMBL/GenBank/DDBJ whole genome shotgun (WGS) entry which is preliminary data.</text>
</comment>
<reference evidence="4 5" key="1">
    <citation type="submission" date="2019-06" db="EMBL/GenBank/DDBJ databases">
        <title>Sequencing the genomes of 1000 actinobacteria strains.</title>
        <authorList>
            <person name="Klenk H.-P."/>
        </authorList>
    </citation>
    <scope>NUCLEOTIDE SEQUENCE [LARGE SCALE GENOMIC DNA]</scope>
    <source>
        <strain evidence="4 5">DSM 12335</strain>
    </source>
</reference>
<evidence type="ECO:0000256" key="2">
    <source>
        <dbReference type="ARBA" id="ARBA00023002"/>
    </source>
</evidence>
<dbReference type="InterPro" id="IPR020904">
    <property type="entry name" value="Sc_DH/Rdtase_CS"/>
</dbReference>
<evidence type="ECO:0000313" key="4">
    <source>
        <dbReference type="EMBL" id="TQL49311.1"/>
    </source>
</evidence>
<dbReference type="Gene3D" id="3.40.50.720">
    <property type="entry name" value="NAD(P)-binding Rossmann-like Domain"/>
    <property type="match status" value="1"/>
</dbReference>
<accession>A0A542YMN0</accession>
<dbReference type="AlphaFoldDB" id="A0A542YMN0"/>
<feature type="compositionally biased region" description="Low complexity" evidence="3">
    <location>
        <begin position="65"/>
        <end position="74"/>
    </location>
</feature>
<dbReference type="PRINTS" id="PR00081">
    <property type="entry name" value="GDHRDH"/>
</dbReference>
<organism evidence="4 5">
    <name type="scientific">Ornithinicoccus hortensis</name>
    <dbReference type="NCBI Taxonomy" id="82346"/>
    <lineage>
        <taxon>Bacteria</taxon>
        <taxon>Bacillati</taxon>
        <taxon>Actinomycetota</taxon>
        <taxon>Actinomycetes</taxon>
        <taxon>Micrococcales</taxon>
        <taxon>Intrasporangiaceae</taxon>
        <taxon>Ornithinicoccus</taxon>
    </lineage>
</organism>
<dbReference type="GO" id="GO:0016020">
    <property type="term" value="C:membrane"/>
    <property type="evidence" value="ECO:0007669"/>
    <property type="project" value="TreeGrafter"/>
</dbReference>